<evidence type="ECO:0000256" key="8">
    <source>
        <dbReference type="ARBA" id="ARBA00022837"/>
    </source>
</evidence>
<evidence type="ECO:0000256" key="11">
    <source>
        <dbReference type="ARBA" id="ARBA00023098"/>
    </source>
</evidence>
<accession>A0AAJ0CNA2</accession>
<evidence type="ECO:0000256" key="5">
    <source>
        <dbReference type="ARBA" id="ARBA00022692"/>
    </source>
</evidence>
<dbReference type="PANTHER" id="PTHR45792:SF8">
    <property type="entry name" value="DIACYLGLYCEROL LIPASE-ALPHA"/>
    <property type="match status" value="1"/>
</dbReference>
<dbReference type="GO" id="GO:0005886">
    <property type="term" value="C:plasma membrane"/>
    <property type="evidence" value="ECO:0007669"/>
    <property type="project" value="UniProtKB-SubCell"/>
</dbReference>
<organism evidence="16 17">
    <name type="scientific">Conoideocrella luteorostrata</name>
    <dbReference type="NCBI Taxonomy" id="1105319"/>
    <lineage>
        <taxon>Eukaryota</taxon>
        <taxon>Fungi</taxon>
        <taxon>Dikarya</taxon>
        <taxon>Ascomycota</taxon>
        <taxon>Pezizomycotina</taxon>
        <taxon>Sordariomycetes</taxon>
        <taxon>Hypocreomycetidae</taxon>
        <taxon>Hypocreales</taxon>
        <taxon>Clavicipitaceae</taxon>
        <taxon>Conoideocrella</taxon>
    </lineage>
</organism>
<comment type="cofactor">
    <cofactor evidence="1">
        <name>Ca(2+)</name>
        <dbReference type="ChEBI" id="CHEBI:29108"/>
    </cofactor>
</comment>
<proteinExistence type="predicted"/>
<evidence type="ECO:0000256" key="4">
    <source>
        <dbReference type="ARBA" id="ARBA00022553"/>
    </source>
</evidence>
<dbReference type="InterPro" id="IPR029058">
    <property type="entry name" value="AB_hydrolase_fold"/>
</dbReference>
<keyword evidence="3" id="KW-1003">Cell membrane</keyword>
<evidence type="ECO:0000313" key="17">
    <source>
        <dbReference type="Proteomes" id="UP001251528"/>
    </source>
</evidence>
<keyword evidence="17" id="KW-1185">Reference proteome</keyword>
<keyword evidence="8" id="KW-0106">Calcium</keyword>
<name>A0AAJ0CNA2_9HYPO</name>
<keyword evidence="12" id="KW-0472">Membrane</keyword>
<dbReference type="PANTHER" id="PTHR45792">
    <property type="entry name" value="DIACYLGLYCEROL LIPASE HOMOLOG-RELATED"/>
    <property type="match status" value="1"/>
</dbReference>
<dbReference type="Pfam" id="PF01764">
    <property type="entry name" value="Lipase_3"/>
    <property type="match status" value="1"/>
</dbReference>
<dbReference type="SUPFAM" id="SSF53474">
    <property type="entry name" value="alpha/beta-Hydrolases"/>
    <property type="match status" value="1"/>
</dbReference>
<dbReference type="Proteomes" id="UP001251528">
    <property type="component" value="Unassembled WGS sequence"/>
</dbReference>
<dbReference type="GO" id="GO:0016298">
    <property type="term" value="F:lipase activity"/>
    <property type="evidence" value="ECO:0007669"/>
    <property type="project" value="TreeGrafter"/>
</dbReference>
<evidence type="ECO:0000256" key="6">
    <source>
        <dbReference type="ARBA" id="ARBA00022723"/>
    </source>
</evidence>
<keyword evidence="7" id="KW-0378">Hydrolase</keyword>
<evidence type="ECO:0000256" key="2">
    <source>
        <dbReference type="ARBA" id="ARBA00004651"/>
    </source>
</evidence>
<dbReference type="EMBL" id="JASWJB010000107">
    <property type="protein sequence ID" value="KAK2597336.1"/>
    <property type="molecule type" value="Genomic_DNA"/>
</dbReference>
<dbReference type="EC" id="3.1.1.116" evidence="14"/>
<sequence>MRRKSPFGLFARFSRNKTSVATTGVAVGTSGVVTQISQSKNSSAMSKNLQAASVELHDYLETIDDDVSAPPDATSMSRWIEKTARYSNSSYEDGALLKVALIPSSHHAIIDLAAVCSKLVYGGTTTSIKLVHPDRFVSEGPALNLAPDALFGTVKATSIRLLRLDLTGKGLPTPVIVVAIRGTVPIRDWAVNLNHNQDKTETTDFLGRAEANQPYRAHAGFLESARQTAAPLADSLLRILLDSCLSDSPAAPQLLLTGHSAGGAVASMLYAHMSSLPGTQDQAPRSSLQTTASKFSAMHLVTFGAPPVTSPPIAYPKRSAHYAQGSCESVPHQPAFYAIVNEGDPIPRCDDKYIGALLRVFVSVSPSERSAPPSSSLTSQFAGISVCDATMFCDLPKMELRNAGKLLLIRKSIQSSLTTDKPRLWDIPNDGEGSLESMLFGNPRLHPMRVYLERLRLADKKLPLS</sequence>
<gene>
    <name evidence="16" type="ORF">QQS21_006032</name>
</gene>
<keyword evidence="4" id="KW-0597">Phosphoprotein</keyword>
<keyword evidence="5" id="KW-0812">Transmembrane</keyword>
<evidence type="ECO:0000256" key="7">
    <source>
        <dbReference type="ARBA" id="ARBA00022801"/>
    </source>
</evidence>
<keyword evidence="11" id="KW-0443">Lipid metabolism</keyword>
<dbReference type="GO" id="GO:0016042">
    <property type="term" value="P:lipid catabolic process"/>
    <property type="evidence" value="ECO:0007669"/>
    <property type="project" value="UniProtKB-KW"/>
</dbReference>
<evidence type="ECO:0000313" key="16">
    <source>
        <dbReference type="EMBL" id="KAK2597336.1"/>
    </source>
</evidence>
<evidence type="ECO:0000259" key="15">
    <source>
        <dbReference type="Pfam" id="PF01764"/>
    </source>
</evidence>
<evidence type="ECO:0000256" key="1">
    <source>
        <dbReference type="ARBA" id="ARBA00001913"/>
    </source>
</evidence>
<evidence type="ECO:0000256" key="12">
    <source>
        <dbReference type="ARBA" id="ARBA00023136"/>
    </source>
</evidence>
<dbReference type="InterPro" id="IPR002921">
    <property type="entry name" value="Fungal_lipase-type"/>
</dbReference>
<feature type="domain" description="Fungal lipase-type" evidence="15">
    <location>
        <begin position="177"/>
        <end position="349"/>
    </location>
</feature>
<evidence type="ECO:0000256" key="9">
    <source>
        <dbReference type="ARBA" id="ARBA00022963"/>
    </source>
</evidence>
<comment type="subcellular location">
    <subcellularLocation>
        <location evidence="2">Cell membrane</location>
        <topology evidence="2">Multi-pass membrane protein</topology>
    </subcellularLocation>
</comment>
<dbReference type="Gene3D" id="3.40.50.1820">
    <property type="entry name" value="alpha/beta hydrolase"/>
    <property type="match status" value="1"/>
</dbReference>
<evidence type="ECO:0000256" key="10">
    <source>
        <dbReference type="ARBA" id="ARBA00022989"/>
    </source>
</evidence>
<comment type="catalytic activity">
    <reaction evidence="13">
        <text>a 1,2-diacyl-sn-glycerol + H2O = a 2-acylglycerol + a fatty acid + H(+)</text>
        <dbReference type="Rhea" id="RHEA:33275"/>
        <dbReference type="ChEBI" id="CHEBI:15377"/>
        <dbReference type="ChEBI" id="CHEBI:15378"/>
        <dbReference type="ChEBI" id="CHEBI:17389"/>
        <dbReference type="ChEBI" id="CHEBI:17815"/>
        <dbReference type="ChEBI" id="CHEBI:28868"/>
        <dbReference type="EC" id="3.1.1.116"/>
    </reaction>
    <physiologicalReaction direction="left-to-right" evidence="13">
        <dbReference type="Rhea" id="RHEA:33276"/>
    </physiologicalReaction>
</comment>
<dbReference type="AlphaFoldDB" id="A0AAJ0CNA2"/>
<evidence type="ECO:0000256" key="14">
    <source>
        <dbReference type="ARBA" id="ARBA00026104"/>
    </source>
</evidence>
<dbReference type="GO" id="GO:0046872">
    <property type="term" value="F:metal ion binding"/>
    <property type="evidence" value="ECO:0007669"/>
    <property type="project" value="UniProtKB-KW"/>
</dbReference>
<dbReference type="InterPro" id="IPR052214">
    <property type="entry name" value="DAG_Lipase-Related"/>
</dbReference>
<evidence type="ECO:0000256" key="3">
    <source>
        <dbReference type="ARBA" id="ARBA00022475"/>
    </source>
</evidence>
<keyword evidence="10" id="KW-1133">Transmembrane helix</keyword>
<protein>
    <recommendedName>
        <fullName evidence="14">sn-1-specific diacylglycerol lipase</fullName>
        <ecNumber evidence="14">3.1.1.116</ecNumber>
    </recommendedName>
</protein>
<dbReference type="CDD" id="cd00519">
    <property type="entry name" value="Lipase_3"/>
    <property type="match status" value="1"/>
</dbReference>
<evidence type="ECO:0000256" key="13">
    <source>
        <dbReference type="ARBA" id="ARBA00024531"/>
    </source>
</evidence>
<keyword evidence="6" id="KW-0479">Metal-binding</keyword>
<reference evidence="16" key="1">
    <citation type="submission" date="2023-06" db="EMBL/GenBank/DDBJ databases">
        <title>Conoideocrella luteorostrata (Hypocreales: Clavicipitaceae), a potential biocontrol fungus for elongate hemlock scale in United States Christmas tree production areas.</title>
        <authorList>
            <person name="Barrett H."/>
            <person name="Lovett B."/>
            <person name="Macias A.M."/>
            <person name="Stajich J.E."/>
            <person name="Kasson M.T."/>
        </authorList>
    </citation>
    <scope>NUCLEOTIDE SEQUENCE</scope>
    <source>
        <strain evidence="16">ARSEF 14590</strain>
    </source>
</reference>
<keyword evidence="9" id="KW-0442">Lipid degradation</keyword>
<comment type="caution">
    <text evidence="16">The sequence shown here is derived from an EMBL/GenBank/DDBJ whole genome shotgun (WGS) entry which is preliminary data.</text>
</comment>